<feature type="chain" id="PRO_5005487924" evidence="1">
    <location>
        <begin position="23"/>
        <end position="42"/>
    </location>
</feature>
<protein>
    <submittedName>
        <fullName evidence="2">Uncharacterized protein</fullName>
    </submittedName>
</protein>
<proteinExistence type="predicted"/>
<sequence length="42" mass="4716">MQCCLLLQFVLILSIKTWLTFGKPHVGNSAVLKELGVELENE</sequence>
<name>A0A0K2TKI6_LEPSM</name>
<accession>A0A0K2TKI6</accession>
<evidence type="ECO:0000313" key="2">
    <source>
        <dbReference type="EMBL" id="CDW26335.1"/>
    </source>
</evidence>
<dbReference type="EMBL" id="HACA01008974">
    <property type="protein sequence ID" value="CDW26335.1"/>
    <property type="molecule type" value="Transcribed_RNA"/>
</dbReference>
<dbReference type="AlphaFoldDB" id="A0A0K2TKI6"/>
<keyword evidence="1" id="KW-0732">Signal</keyword>
<feature type="non-terminal residue" evidence="2">
    <location>
        <position position="42"/>
    </location>
</feature>
<reference evidence="2" key="1">
    <citation type="submission" date="2014-05" db="EMBL/GenBank/DDBJ databases">
        <authorList>
            <person name="Chronopoulou M."/>
        </authorList>
    </citation>
    <scope>NUCLEOTIDE SEQUENCE</scope>
    <source>
        <tissue evidence="2">Whole organism</tissue>
    </source>
</reference>
<evidence type="ECO:0000256" key="1">
    <source>
        <dbReference type="SAM" id="SignalP"/>
    </source>
</evidence>
<feature type="signal peptide" evidence="1">
    <location>
        <begin position="1"/>
        <end position="22"/>
    </location>
</feature>
<organism evidence="2">
    <name type="scientific">Lepeophtheirus salmonis</name>
    <name type="common">Salmon louse</name>
    <name type="synonym">Caligus salmonis</name>
    <dbReference type="NCBI Taxonomy" id="72036"/>
    <lineage>
        <taxon>Eukaryota</taxon>
        <taxon>Metazoa</taxon>
        <taxon>Ecdysozoa</taxon>
        <taxon>Arthropoda</taxon>
        <taxon>Crustacea</taxon>
        <taxon>Multicrustacea</taxon>
        <taxon>Hexanauplia</taxon>
        <taxon>Copepoda</taxon>
        <taxon>Siphonostomatoida</taxon>
        <taxon>Caligidae</taxon>
        <taxon>Lepeophtheirus</taxon>
    </lineage>
</organism>